<sequence>MDKKYIFLGLFIFMIIAISLFLTLDEAPFLEPNELNEVEEGPEEELEDVRFSILNRNQNHILWLVSERVDNYEAENRMELYPVEIEVYDRQDGKLLYTIEGDFGQYFSQEDYLELRGNVEIESERYFIETDELDYFLNEDFLEGRDSVLIKGRDFTSRAKRFDSDLNLRNLRLYAEENEKRAGVYFEEQEDE</sequence>
<accession>A0AAW4WUY6</accession>
<comment type="caution">
    <text evidence="7">The sequence shown here is derived from an EMBL/GenBank/DDBJ whole genome shotgun (WGS) entry which is preliminary data.</text>
</comment>
<keyword evidence="8" id="KW-1185">Reference proteome</keyword>
<evidence type="ECO:0000313" key="8">
    <source>
        <dbReference type="Proteomes" id="UP001199296"/>
    </source>
</evidence>
<dbReference type="InterPro" id="IPR026265">
    <property type="entry name" value="LptC"/>
</dbReference>
<evidence type="ECO:0000256" key="5">
    <source>
        <dbReference type="ARBA" id="ARBA00023136"/>
    </source>
</evidence>
<evidence type="ECO:0000256" key="4">
    <source>
        <dbReference type="ARBA" id="ARBA00022989"/>
    </source>
</evidence>
<dbReference type="GO" id="GO:0017089">
    <property type="term" value="F:glycolipid transfer activity"/>
    <property type="evidence" value="ECO:0007669"/>
    <property type="project" value="TreeGrafter"/>
</dbReference>
<evidence type="ECO:0000256" key="2">
    <source>
        <dbReference type="ARBA" id="ARBA00022519"/>
    </source>
</evidence>
<protein>
    <submittedName>
        <fullName evidence="7">LPS export ABC transporter periplasmic protein LptC</fullName>
    </submittedName>
</protein>
<dbReference type="PANTHER" id="PTHR37481">
    <property type="entry name" value="LIPOPOLYSACCHARIDE EXPORT SYSTEM PROTEIN LPTC"/>
    <property type="match status" value="1"/>
</dbReference>
<keyword evidence="4 6" id="KW-1133">Transmembrane helix</keyword>
<organism evidence="7 8">
    <name type="scientific">Halanaerobium polyolivorans</name>
    <dbReference type="NCBI Taxonomy" id="2886943"/>
    <lineage>
        <taxon>Bacteria</taxon>
        <taxon>Bacillati</taxon>
        <taxon>Bacillota</taxon>
        <taxon>Clostridia</taxon>
        <taxon>Halanaerobiales</taxon>
        <taxon>Halanaerobiaceae</taxon>
        <taxon>Halanaerobium</taxon>
    </lineage>
</organism>
<evidence type="ECO:0000256" key="3">
    <source>
        <dbReference type="ARBA" id="ARBA00022692"/>
    </source>
</evidence>
<proteinExistence type="predicted"/>
<evidence type="ECO:0000256" key="6">
    <source>
        <dbReference type="SAM" id="Phobius"/>
    </source>
</evidence>
<keyword evidence="2" id="KW-0997">Cell inner membrane</keyword>
<evidence type="ECO:0000256" key="1">
    <source>
        <dbReference type="ARBA" id="ARBA00022475"/>
    </source>
</evidence>
<dbReference type="AlphaFoldDB" id="A0AAW4WUY6"/>
<dbReference type="Gene3D" id="2.60.450.10">
    <property type="entry name" value="Lipopolysaccharide (LPS) transport protein A like domain"/>
    <property type="match status" value="1"/>
</dbReference>
<dbReference type="GO" id="GO:0015221">
    <property type="term" value="F:lipopolysaccharide transmembrane transporter activity"/>
    <property type="evidence" value="ECO:0007669"/>
    <property type="project" value="InterPro"/>
</dbReference>
<keyword evidence="1" id="KW-1003">Cell membrane</keyword>
<dbReference type="GO" id="GO:0030288">
    <property type="term" value="C:outer membrane-bounded periplasmic space"/>
    <property type="evidence" value="ECO:0007669"/>
    <property type="project" value="TreeGrafter"/>
</dbReference>
<dbReference type="RefSeq" id="WP_229345212.1">
    <property type="nucleotide sequence ID" value="NZ_JAJFAT010000007.1"/>
</dbReference>
<dbReference type="PANTHER" id="PTHR37481:SF1">
    <property type="entry name" value="LIPOPOLYSACCHARIDE EXPORT SYSTEM PROTEIN LPTC"/>
    <property type="match status" value="1"/>
</dbReference>
<evidence type="ECO:0000313" key="7">
    <source>
        <dbReference type="EMBL" id="MCC3144910.1"/>
    </source>
</evidence>
<reference evidence="7 8" key="1">
    <citation type="submission" date="2021-10" db="EMBL/GenBank/DDBJ databases">
        <authorList>
            <person name="Grouzdev D.S."/>
            <person name="Pantiukh K.S."/>
            <person name="Krutkina M.S."/>
        </authorList>
    </citation>
    <scope>NUCLEOTIDE SEQUENCE [LARGE SCALE GENOMIC DNA]</scope>
    <source>
        <strain evidence="7 8">Z-7514</strain>
    </source>
</reference>
<keyword evidence="3 6" id="KW-0812">Transmembrane</keyword>
<name>A0AAW4WUY6_9FIRM</name>
<dbReference type="InterPro" id="IPR052363">
    <property type="entry name" value="LPS_export_LptC"/>
</dbReference>
<dbReference type="NCBIfam" id="TIGR04409">
    <property type="entry name" value="LptC_YrbK"/>
    <property type="match status" value="1"/>
</dbReference>
<feature type="transmembrane region" description="Helical" evidence="6">
    <location>
        <begin position="5"/>
        <end position="24"/>
    </location>
</feature>
<dbReference type="Pfam" id="PF06835">
    <property type="entry name" value="LptC"/>
    <property type="match status" value="1"/>
</dbReference>
<keyword evidence="5 6" id="KW-0472">Membrane</keyword>
<dbReference type="GO" id="GO:0005886">
    <property type="term" value="C:plasma membrane"/>
    <property type="evidence" value="ECO:0007669"/>
    <property type="project" value="InterPro"/>
</dbReference>
<dbReference type="Proteomes" id="UP001199296">
    <property type="component" value="Unassembled WGS sequence"/>
</dbReference>
<dbReference type="InterPro" id="IPR010664">
    <property type="entry name" value="LipoPS_assembly_LptC-rel"/>
</dbReference>
<dbReference type="EMBL" id="JAJFAT010000007">
    <property type="protein sequence ID" value="MCC3144910.1"/>
    <property type="molecule type" value="Genomic_DNA"/>
</dbReference>
<gene>
    <name evidence="7" type="primary">lptC</name>
    <name evidence="7" type="ORF">LJ207_06200</name>
</gene>